<name>A0A1G6HT73_9BACI</name>
<sequence length="273" mass="31407">MDREVLKQKLTQLRVNDQIDTAVSMEELLFSMLPHIGDHDPSLRDELIYGSASNWITEGLVSPKVMSELLVELLTDRYLFNEEKYTRSFATLWIAAILFRHRNKAFLSESVIEKVYQALLAYIQQETVGGGYDETFGWLHTLAHAADALDELILLTELTVDHRQQLVKAVIDKMAFPYHILSHEEDERMTIAIHSAVKNGLDPAVVGFMVKDKASQVIACWPDVKETNLRMRSNFKQFIRSMYFCFADYSALRSTLYECEQLFSGIYHQKPSC</sequence>
<dbReference type="InterPro" id="IPR021247">
    <property type="entry name" value="DUF2785"/>
</dbReference>
<evidence type="ECO:0008006" key="3">
    <source>
        <dbReference type="Google" id="ProtNLM"/>
    </source>
</evidence>
<dbReference type="RefSeq" id="WP_170829521.1">
    <property type="nucleotide sequence ID" value="NZ_FMZB01000001.1"/>
</dbReference>
<keyword evidence="2" id="KW-1185">Reference proteome</keyword>
<dbReference type="STRING" id="361279.SAMN05421663_1019"/>
<organism evidence="1 2">
    <name type="scientific">Terribacillus halophilus</name>
    <dbReference type="NCBI Taxonomy" id="361279"/>
    <lineage>
        <taxon>Bacteria</taxon>
        <taxon>Bacillati</taxon>
        <taxon>Bacillota</taxon>
        <taxon>Bacilli</taxon>
        <taxon>Bacillales</taxon>
        <taxon>Bacillaceae</taxon>
        <taxon>Terribacillus</taxon>
    </lineage>
</organism>
<reference evidence="2" key="1">
    <citation type="submission" date="2016-10" db="EMBL/GenBank/DDBJ databases">
        <authorList>
            <person name="Varghese N."/>
            <person name="Submissions S."/>
        </authorList>
    </citation>
    <scope>NUCLEOTIDE SEQUENCE [LARGE SCALE GENOMIC DNA]</scope>
    <source>
        <strain evidence="2">DSM 21620</strain>
    </source>
</reference>
<accession>A0A1G6HT73</accession>
<dbReference type="Proteomes" id="UP000198666">
    <property type="component" value="Unassembled WGS sequence"/>
</dbReference>
<dbReference type="Pfam" id="PF10978">
    <property type="entry name" value="DUF2785"/>
    <property type="match status" value="1"/>
</dbReference>
<evidence type="ECO:0000313" key="2">
    <source>
        <dbReference type="Proteomes" id="UP000198666"/>
    </source>
</evidence>
<dbReference type="AlphaFoldDB" id="A0A1G6HT73"/>
<dbReference type="EMBL" id="FMZB01000001">
    <property type="protein sequence ID" value="SDB97420.1"/>
    <property type="molecule type" value="Genomic_DNA"/>
</dbReference>
<evidence type="ECO:0000313" key="1">
    <source>
        <dbReference type="EMBL" id="SDB97420.1"/>
    </source>
</evidence>
<protein>
    <recommendedName>
        <fullName evidence="3">DUF2785 domain-containing protein</fullName>
    </recommendedName>
</protein>
<gene>
    <name evidence="1" type="ORF">SAMN05421663_1019</name>
</gene>
<proteinExistence type="predicted"/>